<dbReference type="RefSeq" id="WP_057637323.1">
    <property type="nucleotide sequence ID" value="NZ_LDJM01000012.1"/>
</dbReference>
<keyword evidence="4" id="KW-0131">Cell cycle</keyword>
<keyword evidence="2" id="KW-0067">ATP-binding</keyword>
<dbReference type="GO" id="GO:0051301">
    <property type="term" value="P:cell division"/>
    <property type="evidence" value="ECO:0007669"/>
    <property type="project" value="UniProtKB-KW"/>
</dbReference>
<dbReference type="InterPro" id="IPR036388">
    <property type="entry name" value="WH-like_DNA-bd_sf"/>
</dbReference>
<evidence type="ECO:0000256" key="2">
    <source>
        <dbReference type="PIRSR" id="PIRSR640198-2"/>
    </source>
</evidence>
<gene>
    <name evidence="4" type="ORF">ABB30_05640</name>
</gene>
<keyword evidence="4" id="KW-0132">Cell division</keyword>
<dbReference type="PROSITE" id="PS51459">
    <property type="entry name" value="FIDO"/>
    <property type="match status" value="1"/>
</dbReference>
<accession>A0A0R0D8Q4</accession>
<dbReference type="SUPFAM" id="SSF140931">
    <property type="entry name" value="Fic-like"/>
    <property type="match status" value="1"/>
</dbReference>
<dbReference type="PANTHER" id="PTHR13504:SF33">
    <property type="entry name" value="FIC FAMILY PROTEIN"/>
    <property type="match status" value="1"/>
</dbReference>
<evidence type="ECO:0000259" key="3">
    <source>
        <dbReference type="PROSITE" id="PS51459"/>
    </source>
</evidence>
<dbReference type="OrthoDB" id="9807853at2"/>
<dbReference type="PANTHER" id="PTHR13504">
    <property type="entry name" value="FIDO DOMAIN-CONTAINING PROTEIN DDB_G0283145"/>
    <property type="match status" value="1"/>
</dbReference>
<evidence type="ECO:0000313" key="4">
    <source>
        <dbReference type="EMBL" id="KRG78187.1"/>
    </source>
</evidence>
<feature type="active site" evidence="1">
    <location>
        <position position="215"/>
    </location>
</feature>
<feature type="binding site" evidence="2">
    <location>
        <begin position="257"/>
        <end position="258"/>
    </location>
    <ligand>
        <name>ATP</name>
        <dbReference type="ChEBI" id="CHEBI:30616"/>
    </ligand>
</feature>
<dbReference type="InterPro" id="IPR036390">
    <property type="entry name" value="WH_DNA-bd_sf"/>
</dbReference>
<reference evidence="4 5" key="1">
    <citation type="submission" date="2015-05" db="EMBL/GenBank/DDBJ databases">
        <title>Genome sequencing and analysis of members of genus Stenotrophomonas.</title>
        <authorList>
            <person name="Patil P.P."/>
            <person name="Midha S."/>
            <person name="Patil P.B."/>
        </authorList>
    </citation>
    <scope>NUCLEOTIDE SEQUENCE [LARGE SCALE GENOMIC DNA]</scope>
    <source>
        <strain evidence="4 5">DSM 24757</strain>
    </source>
</reference>
<dbReference type="GO" id="GO:0005524">
    <property type="term" value="F:ATP binding"/>
    <property type="evidence" value="ECO:0007669"/>
    <property type="project" value="UniProtKB-KW"/>
</dbReference>
<dbReference type="STRING" id="336566.ABB30_05640"/>
<dbReference type="Gene3D" id="1.10.3290.10">
    <property type="entry name" value="Fido-like domain"/>
    <property type="match status" value="1"/>
</dbReference>
<keyword evidence="5" id="KW-1185">Reference proteome</keyword>
<comment type="caution">
    <text evidence="4">The sequence shown here is derived from an EMBL/GenBank/DDBJ whole genome shotgun (WGS) entry which is preliminary data.</text>
</comment>
<dbReference type="Pfam" id="PF02661">
    <property type="entry name" value="Fic"/>
    <property type="match status" value="1"/>
</dbReference>
<proteinExistence type="predicted"/>
<evidence type="ECO:0000256" key="1">
    <source>
        <dbReference type="PIRSR" id="PIRSR640198-1"/>
    </source>
</evidence>
<feature type="domain" description="Fido" evidence="3">
    <location>
        <begin position="121"/>
        <end position="280"/>
    </location>
</feature>
<dbReference type="Proteomes" id="UP000050956">
    <property type="component" value="Unassembled WGS sequence"/>
</dbReference>
<protein>
    <submittedName>
        <fullName evidence="4">Cell division protein Fic</fullName>
    </submittedName>
</protein>
<dbReference type="Pfam" id="PF13776">
    <property type="entry name" value="DUF4172"/>
    <property type="match status" value="1"/>
</dbReference>
<evidence type="ECO:0000313" key="5">
    <source>
        <dbReference type="Proteomes" id="UP000050956"/>
    </source>
</evidence>
<dbReference type="InterPro" id="IPR025230">
    <property type="entry name" value="DUF4172"/>
</dbReference>
<dbReference type="AlphaFoldDB" id="A0A0R0D8Q4"/>
<keyword evidence="2" id="KW-0547">Nucleotide-binding</keyword>
<dbReference type="SUPFAM" id="SSF46785">
    <property type="entry name" value="Winged helix' DNA-binding domain"/>
    <property type="match status" value="1"/>
</dbReference>
<organism evidence="4 5">
    <name type="scientific">Stenotrophomonas ginsengisoli</name>
    <dbReference type="NCBI Taxonomy" id="336566"/>
    <lineage>
        <taxon>Bacteria</taxon>
        <taxon>Pseudomonadati</taxon>
        <taxon>Pseudomonadota</taxon>
        <taxon>Gammaproteobacteria</taxon>
        <taxon>Lysobacterales</taxon>
        <taxon>Lysobacteraceae</taxon>
        <taxon>Stenotrophomonas</taxon>
    </lineage>
</organism>
<feature type="binding site" evidence="2">
    <location>
        <begin position="219"/>
        <end position="226"/>
    </location>
    <ligand>
        <name>ATP</name>
        <dbReference type="ChEBI" id="CHEBI:30616"/>
    </ligand>
</feature>
<dbReference type="EMBL" id="LDJM01000012">
    <property type="protein sequence ID" value="KRG78187.1"/>
    <property type="molecule type" value="Genomic_DNA"/>
</dbReference>
<dbReference type="InterPro" id="IPR036597">
    <property type="entry name" value="Fido-like_dom_sf"/>
</dbReference>
<dbReference type="InterPro" id="IPR040198">
    <property type="entry name" value="Fido_containing"/>
</dbReference>
<dbReference type="Gene3D" id="1.10.10.10">
    <property type="entry name" value="Winged helix-like DNA-binding domain superfamily/Winged helix DNA-binding domain"/>
    <property type="match status" value="1"/>
</dbReference>
<name>A0A0R0D8Q4_9GAMM</name>
<dbReference type="InterPro" id="IPR003812">
    <property type="entry name" value="Fido"/>
</dbReference>
<sequence length="394" mass="43039">MSATNTPQPAYWIWQQPAWPEFCHDSSALSEPLRQCHQAQAQLLGAAGAVPAGEQALDTLLQNIITSSAIEGENLNAGSVRSSLARRLGLPDPAPVAGRSERSEGVAELMLDATGDVLRPLDLPRLLHWHRLLFAQGNDLLGPRIHIGALRGDEPMQVVSGLIDRPVVHFQAPPREGLERELDAFLAWFASSRHDPALDPLLRAGIAHFWFVTLHPFDDGNGRLTRALTDLALAQAAPDIARLYAMSASILDDRSGYYRILESSQRGSLDITAWLHWFLHTLLNALQQAQGRIARVLDKARFWQVHAGHQLHESQRKVLNRLLDGGPRGFADGISASQYQAVAKVSKATATRHLADLLEKRCIQRLPGGGRSTRYHLLLPGSAGHATPSGDGTA</sequence>
<dbReference type="PATRIC" id="fig|336566.3.peg.465"/>